<dbReference type="Proteomes" id="UP000235388">
    <property type="component" value="Unassembled WGS sequence"/>
</dbReference>
<organism evidence="3 4">
    <name type="scientific">Puccinia coronata f. sp. avenae</name>
    <dbReference type="NCBI Taxonomy" id="200324"/>
    <lineage>
        <taxon>Eukaryota</taxon>
        <taxon>Fungi</taxon>
        <taxon>Dikarya</taxon>
        <taxon>Basidiomycota</taxon>
        <taxon>Pucciniomycotina</taxon>
        <taxon>Pucciniomycetes</taxon>
        <taxon>Pucciniales</taxon>
        <taxon>Pucciniaceae</taxon>
        <taxon>Puccinia</taxon>
    </lineage>
</organism>
<dbReference type="EMBL" id="PGCJ01000942">
    <property type="protein sequence ID" value="PLW13679.1"/>
    <property type="molecule type" value="Genomic_DNA"/>
</dbReference>
<feature type="signal peptide" evidence="2">
    <location>
        <begin position="1"/>
        <end position="30"/>
    </location>
</feature>
<reference evidence="3 4" key="1">
    <citation type="submission" date="2017-11" db="EMBL/GenBank/DDBJ databases">
        <title>De novo assembly and phasing of dikaryotic genomes from two isolates of Puccinia coronata f. sp. avenae, the causal agent of oat crown rust.</title>
        <authorList>
            <person name="Miller M.E."/>
            <person name="Zhang Y."/>
            <person name="Omidvar V."/>
            <person name="Sperschneider J."/>
            <person name="Schwessinger B."/>
            <person name="Raley C."/>
            <person name="Palmer J.M."/>
            <person name="Garnica D."/>
            <person name="Upadhyaya N."/>
            <person name="Rathjen J."/>
            <person name="Taylor J.M."/>
            <person name="Park R.F."/>
            <person name="Dodds P.N."/>
            <person name="Hirsch C.D."/>
            <person name="Kianian S.F."/>
            <person name="Figueroa M."/>
        </authorList>
    </citation>
    <scope>NUCLEOTIDE SEQUENCE [LARGE SCALE GENOMIC DNA]</scope>
    <source>
        <strain evidence="3">12NC29</strain>
    </source>
</reference>
<feature type="region of interest" description="Disordered" evidence="1">
    <location>
        <begin position="162"/>
        <end position="187"/>
    </location>
</feature>
<dbReference type="AlphaFoldDB" id="A0A2N5SKC7"/>
<keyword evidence="4" id="KW-1185">Reference proteome</keyword>
<protein>
    <submittedName>
        <fullName evidence="3">Uncharacterized protein</fullName>
    </submittedName>
</protein>
<accession>A0A2N5SKC7</accession>
<gene>
    <name evidence="3" type="ORF">PCANC_15579</name>
</gene>
<sequence>MFSKVFVAYVVIALGVVPASLLASPAPADAEPPTTVAHPPNATTPTAGPSAANTAAPANSATPAPADAVAPAHAAAPANAAAPASAAAPTNAASQNTSATAAHPPANAAAAPAPAAQPPANATAAAAPAAAAAHPPANATAATKSLNSTEAPAALKAIKTNATAAAAAPPPAPESPPTTTCFSKSKSHGVEDHHCRKALEKVVFASNQTLDKFSALVFANYKTCNLHIRKPNNSTLKKDQLSSMIQNLTTICHSTGGMLSQSSKNITVRIERGTKENNYEVDTSICKKEQCPLTQSDCLSAFYQLPVDGKEIFVNTKGSKSFARVTSGNCTVTASTTDLSAFAIPRQFVLPTMKKLVRECGEHPGKIFFSGGAQGYNGDIWLSVRAANKETCQ</sequence>
<evidence type="ECO:0000256" key="1">
    <source>
        <dbReference type="SAM" id="MobiDB-lite"/>
    </source>
</evidence>
<feature type="chain" id="PRO_5014672401" evidence="2">
    <location>
        <begin position="31"/>
        <end position="393"/>
    </location>
</feature>
<dbReference type="OrthoDB" id="2506589at2759"/>
<evidence type="ECO:0000256" key="2">
    <source>
        <dbReference type="SAM" id="SignalP"/>
    </source>
</evidence>
<proteinExistence type="predicted"/>
<feature type="region of interest" description="Disordered" evidence="1">
    <location>
        <begin position="26"/>
        <end position="72"/>
    </location>
</feature>
<evidence type="ECO:0000313" key="4">
    <source>
        <dbReference type="Proteomes" id="UP000235388"/>
    </source>
</evidence>
<comment type="caution">
    <text evidence="3">The sequence shown here is derived from an EMBL/GenBank/DDBJ whole genome shotgun (WGS) entry which is preliminary data.</text>
</comment>
<keyword evidence="2" id="KW-0732">Signal</keyword>
<dbReference type="STRING" id="200324.A0A2N5SKC7"/>
<feature type="region of interest" description="Disordered" evidence="1">
    <location>
        <begin position="86"/>
        <end position="131"/>
    </location>
</feature>
<name>A0A2N5SKC7_9BASI</name>
<evidence type="ECO:0000313" key="3">
    <source>
        <dbReference type="EMBL" id="PLW13679.1"/>
    </source>
</evidence>